<organism evidence="13 14">
    <name type="scientific">Dorcoceras hygrometricum</name>
    <dbReference type="NCBI Taxonomy" id="472368"/>
    <lineage>
        <taxon>Eukaryota</taxon>
        <taxon>Viridiplantae</taxon>
        <taxon>Streptophyta</taxon>
        <taxon>Embryophyta</taxon>
        <taxon>Tracheophyta</taxon>
        <taxon>Spermatophyta</taxon>
        <taxon>Magnoliopsida</taxon>
        <taxon>eudicotyledons</taxon>
        <taxon>Gunneridae</taxon>
        <taxon>Pentapetalae</taxon>
        <taxon>asterids</taxon>
        <taxon>lamiids</taxon>
        <taxon>Lamiales</taxon>
        <taxon>Gesneriaceae</taxon>
        <taxon>Didymocarpoideae</taxon>
        <taxon>Trichosporeae</taxon>
        <taxon>Loxocarpinae</taxon>
        <taxon>Dorcoceras</taxon>
    </lineage>
</organism>
<keyword evidence="6" id="KW-0381">Hypersensitive response</keyword>
<dbReference type="GO" id="GO:0005524">
    <property type="term" value="F:ATP binding"/>
    <property type="evidence" value="ECO:0007669"/>
    <property type="project" value="UniProtKB-KW"/>
</dbReference>
<evidence type="ECO:0000256" key="9">
    <source>
        <dbReference type="ARBA" id="ARBA00022821"/>
    </source>
</evidence>
<dbReference type="OrthoDB" id="1478287at2759"/>
<keyword evidence="8" id="KW-0547">Nucleotide-binding</keyword>
<reference evidence="13 14" key="1">
    <citation type="journal article" date="2015" name="Proc. Natl. Acad. Sci. U.S.A.">
        <title>The resurrection genome of Boea hygrometrica: A blueprint for survival of dehydration.</title>
        <authorList>
            <person name="Xiao L."/>
            <person name="Yang G."/>
            <person name="Zhang L."/>
            <person name="Yang X."/>
            <person name="Zhao S."/>
            <person name="Ji Z."/>
            <person name="Zhou Q."/>
            <person name="Hu M."/>
            <person name="Wang Y."/>
            <person name="Chen M."/>
            <person name="Xu Y."/>
            <person name="Jin H."/>
            <person name="Xiao X."/>
            <person name="Hu G."/>
            <person name="Bao F."/>
            <person name="Hu Y."/>
            <person name="Wan P."/>
            <person name="Li L."/>
            <person name="Deng X."/>
            <person name="Kuang T."/>
            <person name="Xiang C."/>
            <person name="Zhu J.K."/>
            <person name="Oliver M.J."/>
            <person name="He Y."/>
        </authorList>
    </citation>
    <scope>NUCLEOTIDE SEQUENCE [LARGE SCALE GENOMIC DNA]</scope>
    <source>
        <strain evidence="14">cv. XS01</strain>
    </source>
</reference>
<feature type="domain" description="NB-ARC" evidence="11">
    <location>
        <begin position="1"/>
        <end position="68"/>
    </location>
</feature>
<evidence type="ECO:0000256" key="1">
    <source>
        <dbReference type="ARBA" id="ARBA00002074"/>
    </source>
</evidence>
<dbReference type="GO" id="GO:0009626">
    <property type="term" value="P:plant-type hypersensitive response"/>
    <property type="evidence" value="ECO:0007669"/>
    <property type="project" value="UniProtKB-KW"/>
</dbReference>
<evidence type="ECO:0000313" key="14">
    <source>
        <dbReference type="Proteomes" id="UP000250235"/>
    </source>
</evidence>
<evidence type="ECO:0000259" key="12">
    <source>
        <dbReference type="Pfam" id="PF23559"/>
    </source>
</evidence>
<comment type="subcellular location">
    <subcellularLocation>
        <location evidence="2">Cytoplasm</location>
    </subcellularLocation>
</comment>
<dbReference type="Gene3D" id="1.10.8.430">
    <property type="entry name" value="Helical domain of apoptotic protease-activating factors"/>
    <property type="match status" value="1"/>
</dbReference>
<feature type="domain" description="Disease resistance protein winged helix" evidence="12">
    <location>
        <begin position="155"/>
        <end position="224"/>
    </location>
</feature>
<dbReference type="Proteomes" id="UP000250235">
    <property type="component" value="Unassembled WGS sequence"/>
</dbReference>
<dbReference type="Gene3D" id="3.80.10.10">
    <property type="entry name" value="Ribonuclease Inhibitor"/>
    <property type="match status" value="1"/>
</dbReference>
<dbReference type="PANTHER" id="PTHR23155">
    <property type="entry name" value="DISEASE RESISTANCE PROTEIN RP"/>
    <property type="match status" value="1"/>
</dbReference>
<evidence type="ECO:0000256" key="6">
    <source>
        <dbReference type="ARBA" id="ARBA00022667"/>
    </source>
</evidence>
<dbReference type="PANTHER" id="PTHR23155:SF1152">
    <property type="entry name" value="AAA+ ATPASE DOMAIN-CONTAINING PROTEIN"/>
    <property type="match status" value="1"/>
</dbReference>
<proteinExistence type="inferred from homology"/>
<evidence type="ECO:0000256" key="5">
    <source>
        <dbReference type="ARBA" id="ARBA00022614"/>
    </source>
</evidence>
<evidence type="ECO:0000256" key="10">
    <source>
        <dbReference type="ARBA" id="ARBA00022840"/>
    </source>
</evidence>
<evidence type="ECO:0000256" key="7">
    <source>
        <dbReference type="ARBA" id="ARBA00022737"/>
    </source>
</evidence>
<dbReference type="Pfam" id="PF00931">
    <property type="entry name" value="NB-ARC"/>
    <property type="match status" value="1"/>
</dbReference>
<keyword evidence="7" id="KW-0677">Repeat</keyword>
<gene>
    <name evidence="13" type="ORF">F511_24781</name>
</gene>
<dbReference type="EMBL" id="KQ995689">
    <property type="protein sequence ID" value="KZV46228.1"/>
    <property type="molecule type" value="Genomic_DNA"/>
</dbReference>
<dbReference type="InterPro" id="IPR058922">
    <property type="entry name" value="WHD_DRP"/>
</dbReference>
<name>A0A2Z7CH19_9LAMI</name>
<keyword evidence="14" id="KW-1185">Reference proteome</keyword>
<accession>A0A2Z7CH19</accession>
<keyword evidence="10" id="KW-0067">ATP-binding</keyword>
<dbReference type="InterPro" id="IPR042197">
    <property type="entry name" value="Apaf_helical"/>
</dbReference>
<dbReference type="FunFam" id="1.10.10.10:FF:000322">
    <property type="entry name" value="Probable disease resistance protein At1g63360"/>
    <property type="match status" value="1"/>
</dbReference>
<dbReference type="Pfam" id="PF23559">
    <property type="entry name" value="WHD_DRP"/>
    <property type="match status" value="1"/>
</dbReference>
<dbReference type="InterPro" id="IPR002182">
    <property type="entry name" value="NB-ARC"/>
</dbReference>
<dbReference type="InterPro" id="IPR036388">
    <property type="entry name" value="WH-like_DNA-bd_sf"/>
</dbReference>
<comment type="function">
    <text evidence="1">Confers resistance to late blight (Phytophthora infestans) races carrying the avirulence gene Avr1. Resistance proteins guard the plant against pathogens that contain an appropriate avirulence protein via an indirect interaction with this avirulence protein. That triggers a defense system including the hypersensitive response, which restricts the pathogen growth.</text>
</comment>
<comment type="similarity">
    <text evidence="3">Belongs to the disease resistance NB-LRR family.</text>
</comment>
<dbReference type="Gene3D" id="1.10.10.10">
    <property type="entry name" value="Winged helix-like DNA-binding domain superfamily/Winged helix DNA-binding domain"/>
    <property type="match status" value="1"/>
</dbReference>
<dbReference type="AlphaFoldDB" id="A0A2Z7CH19"/>
<keyword evidence="5" id="KW-0433">Leucine-rich repeat</keyword>
<evidence type="ECO:0000256" key="4">
    <source>
        <dbReference type="ARBA" id="ARBA00022490"/>
    </source>
</evidence>
<keyword evidence="9" id="KW-0611">Plant defense</keyword>
<evidence type="ECO:0000259" key="11">
    <source>
        <dbReference type="Pfam" id="PF00931"/>
    </source>
</evidence>
<dbReference type="GO" id="GO:0043531">
    <property type="term" value="F:ADP binding"/>
    <property type="evidence" value="ECO:0007669"/>
    <property type="project" value="InterPro"/>
</dbReference>
<protein>
    <submittedName>
        <fullName evidence="13">Uncharacterized protein</fullName>
    </submittedName>
</protein>
<dbReference type="SUPFAM" id="SSF52540">
    <property type="entry name" value="P-loop containing nucleoside triphosphate hydrolases"/>
    <property type="match status" value="1"/>
</dbReference>
<dbReference type="InterPro" id="IPR044974">
    <property type="entry name" value="Disease_R_plants"/>
</dbReference>
<dbReference type="SUPFAM" id="SSF52058">
    <property type="entry name" value="L domain-like"/>
    <property type="match status" value="1"/>
</dbReference>
<evidence type="ECO:0000256" key="8">
    <source>
        <dbReference type="ARBA" id="ARBA00022741"/>
    </source>
</evidence>
<dbReference type="GO" id="GO:0005737">
    <property type="term" value="C:cytoplasm"/>
    <property type="evidence" value="ECO:0007669"/>
    <property type="project" value="UniProtKB-SubCell"/>
</dbReference>
<evidence type="ECO:0000313" key="13">
    <source>
        <dbReference type="EMBL" id="KZV46228.1"/>
    </source>
</evidence>
<dbReference type="InterPro" id="IPR032675">
    <property type="entry name" value="LRR_dom_sf"/>
</dbReference>
<dbReference type="InterPro" id="IPR027417">
    <property type="entry name" value="P-loop_NTPase"/>
</dbReference>
<sequence length="623" mass="72658">MDDMWGTEVWDDFRRIFVDRRMGSRILLTTREFRVAQYANSNITQHHGMRLLNDAESWDLMRRIVFMSRPYHLEHLYDLEEVGKEIANKCKGLPLSIVVISGVLSNVSPRRSAWQSVADNINSNLLEDEQCSQLLLLNYDHLPHHLKPCFLYMGVFPEDFEIPVSKLVNLWIAEGFLKPSISESLEEVGQRYVEDISSRQLIVFSERSRCKIKTCRLHDLIREFCLRKAEQLNFFHASSSDRLEDPRRITCLSDFWGRNTIFSSVRSLISLSAPQVVQHCKLLRVLDMDKVRLRQFPNEIFGLVCLGYVALWCEEEEICIPKDICKCLQNLQILIILQSSNNNPTKTGSPGVHLPSQLWSMPKLRYLKFRNCYLPLSSWNISLLENLHTLSKLSSSSFDVNLFTRTPNLKKLGVLVENPFCLGNMGNNLSNLEKLQVIAERGAEVTISENFTLPRLKKLILNRTNLPWEDMKIVGSLPNLEELRLINNAFQGSEWELIEDGFRLLKSLTLDELDLEYWKADASHFPNLVHLSISECGYLRKISEEIGKIQTLETIMMDDASAHAVIWAKKSEEYHQENGTESFRLWLFNIWSNQYQQVRRMYFVFYNIYETLQEKFWFCLSFI</sequence>
<evidence type="ECO:0000256" key="2">
    <source>
        <dbReference type="ARBA" id="ARBA00004496"/>
    </source>
</evidence>
<keyword evidence="4" id="KW-0963">Cytoplasm</keyword>
<evidence type="ECO:0000256" key="3">
    <source>
        <dbReference type="ARBA" id="ARBA00008894"/>
    </source>
</evidence>